<dbReference type="InterPro" id="IPR014729">
    <property type="entry name" value="Rossmann-like_a/b/a_fold"/>
</dbReference>
<dbReference type="PANTHER" id="PTHR30336">
    <property type="entry name" value="INNER MEMBRANE PROTEIN, PROBABLE PERMEASE"/>
    <property type="match status" value="1"/>
</dbReference>
<dbReference type="PANTHER" id="PTHR30336:SF4">
    <property type="entry name" value="ENVELOPE BIOGENESIS FACTOR ELYC"/>
    <property type="match status" value="1"/>
</dbReference>
<organism evidence="1 2">
    <name type="scientific">Rhodoblastus sphagnicola</name>
    <dbReference type="NCBI Taxonomy" id="333368"/>
    <lineage>
        <taxon>Bacteria</taxon>
        <taxon>Pseudomonadati</taxon>
        <taxon>Pseudomonadota</taxon>
        <taxon>Alphaproteobacteria</taxon>
        <taxon>Hyphomicrobiales</taxon>
        <taxon>Rhodoblastaceae</taxon>
        <taxon>Rhodoblastus</taxon>
    </lineage>
</organism>
<gene>
    <name evidence="1" type="ORF">CCR94_09935</name>
</gene>
<name>A0A2S6N9C2_9HYPH</name>
<proteinExistence type="predicted"/>
<dbReference type="RefSeq" id="WP_104507718.1">
    <property type="nucleotide sequence ID" value="NZ_JACIGC010000001.1"/>
</dbReference>
<dbReference type="InterPro" id="IPR051599">
    <property type="entry name" value="Cell_Envelope_Assoc"/>
</dbReference>
<dbReference type="OrthoDB" id="9809813at2"/>
<dbReference type="Pfam" id="PF02698">
    <property type="entry name" value="DUF218"/>
    <property type="match status" value="1"/>
</dbReference>
<dbReference type="EMBL" id="NHSJ01000063">
    <property type="protein sequence ID" value="PPQ31215.1"/>
    <property type="molecule type" value="Genomic_DNA"/>
</dbReference>
<dbReference type="CDD" id="cd06259">
    <property type="entry name" value="YdcF-like"/>
    <property type="match status" value="1"/>
</dbReference>
<dbReference type="Gene3D" id="3.40.50.620">
    <property type="entry name" value="HUPs"/>
    <property type="match status" value="1"/>
</dbReference>
<evidence type="ECO:0000313" key="1">
    <source>
        <dbReference type="EMBL" id="PPQ31215.1"/>
    </source>
</evidence>
<reference evidence="1 2" key="1">
    <citation type="journal article" date="2018" name="Arch. Microbiol.">
        <title>New insights into the metabolic potential of the phototrophic purple bacterium Rhodopila globiformis DSM 161(T) from its draft genome sequence and evidence for a vanadium-dependent nitrogenase.</title>
        <authorList>
            <person name="Imhoff J.F."/>
            <person name="Rahn T."/>
            <person name="Kunzel S."/>
            <person name="Neulinger S.C."/>
        </authorList>
    </citation>
    <scope>NUCLEOTIDE SEQUENCE [LARGE SCALE GENOMIC DNA]</scope>
    <source>
        <strain evidence="1 2">DSM 16996</strain>
    </source>
</reference>
<dbReference type="AlphaFoldDB" id="A0A2S6N9C2"/>
<evidence type="ECO:0000313" key="2">
    <source>
        <dbReference type="Proteomes" id="UP000239089"/>
    </source>
</evidence>
<accession>A0A2S6N9C2</accession>
<dbReference type="GO" id="GO:0043164">
    <property type="term" value="P:Gram-negative-bacterium-type cell wall biogenesis"/>
    <property type="evidence" value="ECO:0007669"/>
    <property type="project" value="TreeGrafter"/>
</dbReference>
<dbReference type="InterPro" id="IPR003848">
    <property type="entry name" value="DUF218"/>
</dbReference>
<dbReference type="GO" id="GO:0000270">
    <property type="term" value="P:peptidoglycan metabolic process"/>
    <property type="evidence" value="ECO:0007669"/>
    <property type="project" value="TreeGrafter"/>
</dbReference>
<dbReference type="Proteomes" id="UP000239089">
    <property type="component" value="Unassembled WGS sequence"/>
</dbReference>
<comment type="caution">
    <text evidence="1">The sequence shown here is derived from an EMBL/GenBank/DDBJ whole genome shotgun (WGS) entry which is preliminary data.</text>
</comment>
<keyword evidence="2" id="KW-1185">Reference proteome</keyword>
<protein>
    <submittedName>
        <fullName evidence="1">Uncharacterized protein</fullName>
    </submittedName>
</protein>
<dbReference type="GO" id="GO:0005886">
    <property type="term" value="C:plasma membrane"/>
    <property type="evidence" value="ECO:0007669"/>
    <property type="project" value="TreeGrafter"/>
</dbReference>
<sequence>MFFIASKIFWYLASPLHLSLFAVAFGLFRLIRGRRGAGFIGAGLALLAAMTLLPLGAALLRPLEDRFPRPPADMLAPDGIIVLGGAVDERISLARGQVQLNEAAERMTAGVALARAFPKAKLVFSGGSGALLAPGAPESDVARKFWRELGIPDSQMMFEDRSRNTFENALFTRDLIHPGAGERWLLVTSAWHMPRAMGVFRALGMNPVAYPVDFRTFGTDEDWRPPGDGSLAARNTETALREWVGLIAYDLTGKTDALLPAP</sequence>